<feature type="compositionally biased region" description="Acidic residues" evidence="1">
    <location>
        <begin position="246"/>
        <end position="264"/>
    </location>
</feature>
<proteinExistence type="predicted"/>
<keyword evidence="3" id="KW-1185">Reference proteome</keyword>
<dbReference type="Gene3D" id="2.30.30.380">
    <property type="entry name" value="Zn-finger domain of Sec23/24"/>
    <property type="match status" value="1"/>
</dbReference>
<evidence type="ECO:0000313" key="3">
    <source>
        <dbReference type="Proteomes" id="UP000023152"/>
    </source>
</evidence>
<feature type="compositionally biased region" description="Basic and acidic residues" evidence="1">
    <location>
        <begin position="166"/>
        <end position="178"/>
    </location>
</feature>
<dbReference type="InterPro" id="IPR009091">
    <property type="entry name" value="RCC1/BLIP-II"/>
</dbReference>
<reference evidence="2 3" key="1">
    <citation type="journal article" date="2013" name="Curr. Biol.">
        <title>The Genome of the Foraminiferan Reticulomyxa filosa.</title>
        <authorList>
            <person name="Glockner G."/>
            <person name="Hulsmann N."/>
            <person name="Schleicher M."/>
            <person name="Noegel A.A."/>
            <person name="Eichinger L."/>
            <person name="Gallinger C."/>
            <person name="Pawlowski J."/>
            <person name="Sierra R."/>
            <person name="Euteneuer U."/>
            <person name="Pillet L."/>
            <person name="Moustafa A."/>
            <person name="Platzer M."/>
            <person name="Groth M."/>
            <person name="Szafranski K."/>
            <person name="Schliwa M."/>
        </authorList>
    </citation>
    <scope>NUCLEOTIDE SEQUENCE [LARGE SCALE GENOMIC DNA]</scope>
</reference>
<evidence type="ECO:0000313" key="2">
    <source>
        <dbReference type="EMBL" id="ETO32053.1"/>
    </source>
</evidence>
<accession>X6P1N5</accession>
<feature type="region of interest" description="Disordered" evidence="1">
    <location>
        <begin position="240"/>
        <end position="266"/>
    </location>
</feature>
<gene>
    <name evidence="2" type="ORF">RFI_05065</name>
</gene>
<dbReference type="Proteomes" id="UP000023152">
    <property type="component" value="Unassembled WGS sequence"/>
</dbReference>
<name>X6P1N5_RETFI</name>
<sequence>MSSEQNFLAKFAQQQQQQGWFCTICTTSTGYDLFKCQACDTPRPGYEHMDSSKKVDELRSLFGSEQSGFQQSETPASTSFDFGFGGSGGTDLFDFTIASESTPFLPQESVVATTEEKKLYGEDENKFRGELLNENEEKFKKIKNLENPEKKKELDQEYFPFQHSHVYSEQEDERKWETTDSEVNDEEQKINDNMNLKVEEKEKEKLKIRKRYKLMKWMNQKEVQEKLKFKKIGKKGEEEERKYIDNENENDGDDENENEGNDDNNDIKEKQLMKSKIYACGSGGISGVLGRQFDNPDETIDYYPKIINYFLENENIKSIDEIASGAMTCIAICNGRKMLIGWGTNEQSQLGTYPLTVPNTGDDDQVDNNEELLTDIKNEYRKRMIEIYEIIKEDKKEEVEKWLKRYEKKKKNDYGDDDNDNNKEEIDLEGTAKLFQGLYERIYNKYNDKLAIEKKGLYEDYKEKEKNEKEEIDMRKLQPYHYHYYENKKKRKRRRRRRRKIW</sequence>
<organism evidence="2 3">
    <name type="scientific">Reticulomyxa filosa</name>
    <dbReference type="NCBI Taxonomy" id="46433"/>
    <lineage>
        <taxon>Eukaryota</taxon>
        <taxon>Sar</taxon>
        <taxon>Rhizaria</taxon>
        <taxon>Retaria</taxon>
        <taxon>Foraminifera</taxon>
        <taxon>Monothalamids</taxon>
        <taxon>Reticulomyxidae</taxon>
        <taxon>Reticulomyxa</taxon>
    </lineage>
</organism>
<dbReference type="SUPFAM" id="SSF50985">
    <property type="entry name" value="RCC1/BLIP-II"/>
    <property type="match status" value="1"/>
</dbReference>
<feature type="region of interest" description="Disordered" evidence="1">
    <location>
        <begin position="163"/>
        <end position="190"/>
    </location>
</feature>
<protein>
    <submittedName>
        <fullName evidence="2">Erythrocyte binding protein</fullName>
    </submittedName>
</protein>
<dbReference type="Gene3D" id="2.130.10.30">
    <property type="entry name" value="Regulator of chromosome condensation 1/beta-lactamase-inhibitor protein II"/>
    <property type="match status" value="1"/>
</dbReference>
<evidence type="ECO:0000256" key="1">
    <source>
        <dbReference type="SAM" id="MobiDB-lite"/>
    </source>
</evidence>
<dbReference type="EMBL" id="ASPP01004521">
    <property type="protein sequence ID" value="ETO32053.1"/>
    <property type="molecule type" value="Genomic_DNA"/>
</dbReference>
<dbReference type="AlphaFoldDB" id="X6P1N5"/>
<comment type="caution">
    <text evidence="2">The sequence shown here is derived from an EMBL/GenBank/DDBJ whole genome shotgun (WGS) entry which is preliminary data.</text>
</comment>